<evidence type="ECO:0000313" key="1">
    <source>
        <dbReference type="EMBL" id="SIM31837.1"/>
    </source>
</evidence>
<name>A0A1N5S7E8_9ARCH</name>
<gene>
    <name evidence="2" type="ORF">CPM_0077</name>
    <name evidence="1" type="ORF">CSP5_0108</name>
</gene>
<dbReference type="EMBL" id="LT719092">
    <property type="protein sequence ID" value="SJK83974.1"/>
    <property type="molecule type" value="Genomic_DNA"/>
</dbReference>
<dbReference type="KEGG" id="cdiv:CPM_0077"/>
<organism evidence="1 4">
    <name type="scientific">Cuniculiplasma divulgatum</name>
    <dbReference type="NCBI Taxonomy" id="1673428"/>
    <lineage>
        <taxon>Archaea</taxon>
        <taxon>Methanobacteriati</taxon>
        <taxon>Thermoplasmatota</taxon>
        <taxon>Thermoplasmata</taxon>
        <taxon>Thermoplasmatales</taxon>
        <taxon>Cuniculiplasmataceae</taxon>
        <taxon>Cuniculiplasma</taxon>
    </lineage>
</organism>
<reference evidence="2" key="2">
    <citation type="submission" date="2016-06" db="EMBL/GenBank/DDBJ databases">
        <authorList>
            <person name="Olsen C.W."/>
            <person name="Carey S."/>
            <person name="Hinshaw L."/>
            <person name="Karasin A.I."/>
        </authorList>
    </citation>
    <scope>NUCLEOTIDE SEQUENCE [LARGE SCALE GENOMIC DNA]</scope>
    <source>
        <strain evidence="2">PM4</strain>
    </source>
</reference>
<accession>A0A1N5S7E8</accession>
<sequence length="70" mass="7919">MNACSPIIKFTEREKNVCNIICNSGKIRFIDIKNKSGLHQEILSRTLKRIKDDCGISKCINGYECNKSGQ</sequence>
<reference evidence="3" key="3">
    <citation type="submission" date="2016-06" db="EMBL/GenBank/DDBJ databases">
        <authorList>
            <person name="Toshchakov V.S."/>
        </authorList>
    </citation>
    <scope>NUCLEOTIDE SEQUENCE [LARGE SCALE GENOMIC DNA]</scope>
    <source>
        <strain>PM4 (JCM 30641</strain>
        <strain evidence="3">\VKM B-2940)</strain>
    </source>
</reference>
<dbReference type="STRING" id="1673428.CPM_0077"/>
<dbReference type="InterPro" id="IPR036390">
    <property type="entry name" value="WH_DNA-bd_sf"/>
</dbReference>
<evidence type="ECO:0000313" key="2">
    <source>
        <dbReference type="EMBL" id="SJK83974.1"/>
    </source>
</evidence>
<evidence type="ECO:0000313" key="3">
    <source>
        <dbReference type="Proteomes" id="UP000187822"/>
    </source>
</evidence>
<dbReference type="Proteomes" id="UP000187822">
    <property type="component" value="Chromosome I"/>
</dbReference>
<keyword evidence="3" id="KW-1185">Reference proteome</keyword>
<proteinExistence type="predicted"/>
<dbReference type="AlphaFoldDB" id="A0A1N5S7E8"/>
<dbReference type="SUPFAM" id="SSF46785">
    <property type="entry name" value="Winged helix' DNA-binding domain"/>
    <property type="match status" value="1"/>
</dbReference>
<dbReference type="EMBL" id="LT671858">
    <property type="protein sequence ID" value="SIM31837.1"/>
    <property type="molecule type" value="Genomic_DNA"/>
</dbReference>
<protein>
    <recommendedName>
        <fullName evidence="5">Transcriptional regulator</fullName>
    </recommendedName>
</protein>
<dbReference type="Proteomes" id="UP000195607">
    <property type="component" value="Chromosome I"/>
</dbReference>
<evidence type="ECO:0000313" key="4">
    <source>
        <dbReference type="Proteomes" id="UP000195607"/>
    </source>
</evidence>
<evidence type="ECO:0008006" key="5">
    <source>
        <dbReference type="Google" id="ProtNLM"/>
    </source>
</evidence>
<reference evidence="1 4" key="1">
    <citation type="submission" date="2016-04" db="EMBL/GenBank/DDBJ databases">
        <authorList>
            <person name="Evans L.H."/>
            <person name="Alamgir A."/>
            <person name="Owens N."/>
            <person name="Weber N.D."/>
            <person name="Virtaneva K."/>
            <person name="Barbian K."/>
            <person name="Babar A."/>
            <person name="Rosenke K."/>
        </authorList>
    </citation>
    <scope>NUCLEOTIDE SEQUENCE [LARGE SCALE GENOMIC DNA]</scope>
    <source>
        <strain evidence="1">S5</strain>
        <strain evidence="4">S5(T) (JCM 30642 \VKM B-2941)</strain>
    </source>
</reference>